<dbReference type="GO" id="GO:0000145">
    <property type="term" value="C:exocyst"/>
    <property type="evidence" value="ECO:0007669"/>
    <property type="project" value="InterPro"/>
</dbReference>
<evidence type="ECO:0000313" key="6">
    <source>
        <dbReference type="Proteomes" id="UP001205105"/>
    </source>
</evidence>
<feature type="compositionally biased region" description="Polar residues" evidence="4">
    <location>
        <begin position="26"/>
        <end position="46"/>
    </location>
</feature>
<dbReference type="EMBL" id="JADXDR010000038">
    <property type="protein sequence ID" value="KAI7843484.1"/>
    <property type="molecule type" value="Genomic_DNA"/>
</dbReference>
<feature type="compositionally biased region" description="Acidic residues" evidence="4">
    <location>
        <begin position="574"/>
        <end position="587"/>
    </location>
</feature>
<protein>
    <submittedName>
        <fullName evidence="5">Uncharacterized protein</fullName>
    </submittedName>
</protein>
<feature type="compositionally biased region" description="Polar residues" evidence="4">
    <location>
        <begin position="607"/>
        <end position="618"/>
    </location>
</feature>
<dbReference type="AlphaFoldDB" id="A0AAD5H414"/>
<evidence type="ECO:0000256" key="1">
    <source>
        <dbReference type="ARBA" id="ARBA00007210"/>
    </source>
</evidence>
<dbReference type="PANTHER" id="PTHR21426">
    <property type="entry name" value="EXOCYST COMPLEX COMPONENT 8"/>
    <property type="match status" value="1"/>
</dbReference>
<dbReference type="GO" id="GO:0006887">
    <property type="term" value="P:exocytosis"/>
    <property type="evidence" value="ECO:0007669"/>
    <property type="project" value="UniProtKB-KW"/>
</dbReference>
<keyword evidence="6" id="KW-1185">Reference proteome</keyword>
<reference evidence="5" key="1">
    <citation type="submission" date="2020-11" db="EMBL/GenBank/DDBJ databases">
        <title>Chlorella ohadii genome sequencing and assembly.</title>
        <authorList>
            <person name="Murik O."/>
            <person name="Treves H."/>
            <person name="Kedem I."/>
            <person name="Shotland Y."/>
            <person name="Kaplan A."/>
        </authorList>
    </citation>
    <scope>NUCLEOTIDE SEQUENCE</scope>
    <source>
        <strain evidence="5">1</strain>
    </source>
</reference>
<name>A0AAD5H414_9CHLO</name>
<dbReference type="InterPro" id="IPR016159">
    <property type="entry name" value="Cullin_repeat-like_dom_sf"/>
</dbReference>
<dbReference type="GO" id="GO:0006893">
    <property type="term" value="P:Golgi to plasma membrane transport"/>
    <property type="evidence" value="ECO:0007669"/>
    <property type="project" value="TreeGrafter"/>
</dbReference>
<keyword evidence="3" id="KW-0268">Exocytosis</keyword>
<accession>A0AAD5H414</accession>
<feature type="compositionally biased region" description="Polar residues" evidence="4">
    <location>
        <begin position="76"/>
        <end position="86"/>
    </location>
</feature>
<comment type="caution">
    <text evidence="5">The sequence shown here is derived from an EMBL/GenBank/DDBJ whole genome shotgun (WGS) entry which is preliminary data.</text>
</comment>
<dbReference type="SUPFAM" id="SSF74788">
    <property type="entry name" value="Cullin repeat-like"/>
    <property type="match status" value="1"/>
</dbReference>
<proteinExistence type="inferred from homology"/>
<organism evidence="5 6">
    <name type="scientific">Chlorella ohadii</name>
    <dbReference type="NCBI Taxonomy" id="2649997"/>
    <lineage>
        <taxon>Eukaryota</taxon>
        <taxon>Viridiplantae</taxon>
        <taxon>Chlorophyta</taxon>
        <taxon>core chlorophytes</taxon>
        <taxon>Trebouxiophyceae</taxon>
        <taxon>Chlorellales</taxon>
        <taxon>Chlorellaceae</taxon>
        <taxon>Chlorella clade</taxon>
        <taxon>Chlorella</taxon>
    </lineage>
</organism>
<sequence>MQKGRQSPLTPAASWAPRGSGEEESTAVQRSKSSTLARLTRTVSKLGSSRGSKARQAAAAAAAGEAAPSAAGPRRVSSTEALQRATTLPGHHRMGSGGGGFPASGSRAQDAAAVTAARIRQFEEGRFDLQRDLGSLTEKGVERLRGELAALDGEVGSQLKTAVHEHYQEFVNATPGVLRLEGEIQQLRTLLHNMGDVVSGLKERFVAAADTADPAQQERLDALGGEVEARRERLMRIAEQQVLQPIATAADICAGAELLGRIAGRQYAHSAVLEAHAAKLRRRQAALLRPANSGGGDADGSDYAAALGQKLALGLAAAADDCSAVWGQPAPPELAAVFLVWALHQTERACHLLRKHALLPFAAPAGLAAFTRCAFAFAAHCAALEASHSLQLLPTVLRELWPPLEQVDRLAAGEVEPPADPTSWDCLAQTFPSADYFLDELEATAADGRPLACPRLASAMRRGTTDLFQLYTASLAAALNRGLKAPGVTEEGRDMLAAAAEGAMELATLLVERCLPEALQPLADLYGELCDAKALGEQLMRMGEALGFTTVPLTPGGSVAVEVEEAAAAGQQQSEEEQAAAEEEEAALEAAAMAAGQGGEDGGTEISELSSFRTTSEE</sequence>
<dbReference type="Pfam" id="PF08700">
    <property type="entry name" value="VPS51_Exo84_N"/>
    <property type="match status" value="1"/>
</dbReference>
<feature type="compositionally biased region" description="Low complexity" evidence="4">
    <location>
        <begin position="47"/>
        <end position="75"/>
    </location>
</feature>
<evidence type="ECO:0000256" key="3">
    <source>
        <dbReference type="ARBA" id="ARBA00022483"/>
    </source>
</evidence>
<dbReference type="GO" id="GO:0008104">
    <property type="term" value="P:intracellular protein localization"/>
    <property type="evidence" value="ECO:0007669"/>
    <property type="project" value="TreeGrafter"/>
</dbReference>
<feature type="region of interest" description="Disordered" evidence="4">
    <location>
        <begin position="569"/>
        <end position="618"/>
    </location>
</feature>
<dbReference type="Proteomes" id="UP001205105">
    <property type="component" value="Unassembled WGS sequence"/>
</dbReference>
<dbReference type="PANTHER" id="PTHR21426:SF12">
    <property type="entry name" value="EXOCYST COMPLEX COMPONENT 8"/>
    <property type="match status" value="1"/>
</dbReference>
<keyword evidence="2" id="KW-0813">Transport</keyword>
<evidence type="ECO:0000256" key="4">
    <source>
        <dbReference type="SAM" id="MobiDB-lite"/>
    </source>
</evidence>
<evidence type="ECO:0000313" key="5">
    <source>
        <dbReference type="EMBL" id="KAI7843484.1"/>
    </source>
</evidence>
<evidence type="ECO:0000256" key="2">
    <source>
        <dbReference type="ARBA" id="ARBA00022448"/>
    </source>
</evidence>
<gene>
    <name evidence="5" type="ORF">COHA_002960</name>
</gene>
<comment type="similarity">
    <text evidence="1">Belongs to the EXO84 family.</text>
</comment>
<dbReference type="InterPro" id="IPR033961">
    <property type="entry name" value="Exo84"/>
</dbReference>
<feature type="region of interest" description="Disordered" evidence="4">
    <location>
        <begin position="1"/>
        <end position="106"/>
    </location>
</feature>